<gene>
    <name evidence="5" type="ORF">JL811_18055</name>
</gene>
<dbReference type="GO" id="GO:0055085">
    <property type="term" value="P:transmembrane transport"/>
    <property type="evidence" value="ECO:0007669"/>
    <property type="project" value="InterPro"/>
</dbReference>
<evidence type="ECO:0000256" key="4">
    <source>
        <dbReference type="SAM" id="SignalP"/>
    </source>
</evidence>
<feature type="signal peptide" evidence="4">
    <location>
        <begin position="1"/>
        <end position="20"/>
    </location>
</feature>
<dbReference type="InterPro" id="IPR038404">
    <property type="entry name" value="TRAP_DctP_sf"/>
</dbReference>
<dbReference type="Gene3D" id="3.40.190.170">
    <property type="entry name" value="Bacterial extracellular solute-binding protein, family 7"/>
    <property type="match status" value="1"/>
</dbReference>
<protein>
    <submittedName>
        <fullName evidence="5">C4-dicarboxylate TRAP transporter substrate-binding protein</fullName>
    </submittedName>
</protein>
<keyword evidence="3" id="KW-0574">Periplasm</keyword>
<evidence type="ECO:0000313" key="6">
    <source>
        <dbReference type="Proteomes" id="UP000648908"/>
    </source>
</evidence>
<evidence type="ECO:0000256" key="3">
    <source>
        <dbReference type="ARBA" id="ARBA00022764"/>
    </source>
</evidence>
<dbReference type="GO" id="GO:0042597">
    <property type="term" value="C:periplasmic space"/>
    <property type="evidence" value="ECO:0007669"/>
    <property type="project" value="UniProtKB-SubCell"/>
</dbReference>
<organism evidence="5 6">
    <name type="scientific">Szabonella alba</name>
    <dbReference type="NCBI Taxonomy" id="2804194"/>
    <lineage>
        <taxon>Bacteria</taxon>
        <taxon>Pseudomonadati</taxon>
        <taxon>Pseudomonadota</taxon>
        <taxon>Alphaproteobacteria</taxon>
        <taxon>Rhodobacterales</taxon>
        <taxon>Paracoccaceae</taxon>
        <taxon>Szabonella</taxon>
    </lineage>
</organism>
<dbReference type="SUPFAM" id="SSF53850">
    <property type="entry name" value="Periplasmic binding protein-like II"/>
    <property type="match status" value="1"/>
</dbReference>
<dbReference type="Pfam" id="PF03480">
    <property type="entry name" value="DctP"/>
    <property type="match status" value="1"/>
</dbReference>
<dbReference type="NCBIfam" id="NF037995">
    <property type="entry name" value="TRAP_S1"/>
    <property type="match status" value="1"/>
</dbReference>
<comment type="subcellular location">
    <subcellularLocation>
        <location evidence="1">Periplasm</location>
    </subcellularLocation>
</comment>
<dbReference type="Proteomes" id="UP000648908">
    <property type="component" value="Unassembled WGS sequence"/>
</dbReference>
<dbReference type="AlphaFoldDB" id="A0A8K0VG28"/>
<proteinExistence type="predicted"/>
<comment type="caution">
    <text evidence="5">The sequence shown here is derived from an EMBL/GenBank/DDBJ whole genome shotgun (WGS) entry which is preliminary data.</text>
</comment>
<evidence type="ECO:0000313" key="5">
    <source>
        <dbReference type="EMBL" id="MBL4919130.1"/>
    </source>
</evidence>
<keyword evidence="2 4" id="KW-0732">Signal</keyword>
<dbReference type="CDD" id="cd13666">
    <property type="entry name" value="PBP2_TRAP_DctP_like_1"/>
    <property type="match status" value="1"/>
</dbReference>
<dbReference type="PANTHER" id="PTHR33376">
    <property type="match status" value="1"/>
</dbReference>
<dbReference type="InterPro" id="IPR018389">
    <property type="entry name" value="DctP_fam"/>
</dbReference>
<sequence>MTRLIGALLGATFLAGTAAAQDYPALNLRFATYVSSDLPQSQVDQWWAEEIERRSGGQIKIEFFWSQSLGKSTEILQLVGSGAIDFGATSIGYYTSNYPLANISQLPMVLPDNRVAQVVADKLAELPPVAAESDAAGVVPLLWHSLPTYHLMCNKPIATVADFKGAKLRSFGEYVPMMWDALGATGVTVLAPEMYEGLQRGNVDCIYISADFAYGSRLHEVARYFNSVNFGAISAWTTFVSAQTWNSWPEEVRDLILEVTEEASARERDAVYQAAADAKAAMLAAGMTEVTFTEIELLAETVPDFIAVWKAQMETRGLGAEAAEVAETVRQTIATAQ</sequence>
<dbReference type="PANTHER" id="PTHR33376:SF15">
    <property type="entry name" value="BLL6794 PROTEIN"/>
    <property type="match status" value="1"/>
</dbReference>
<name>A0A8K0VG28_9RHOB</name>
<dbReference type="EMBL" id="JAESVN010000013">
    <property type="protein sequence ID" value="MBL4919130.1"/>
    <property type="molecule type" value="Genomic_DNA"/>
</dbReference>
<evidence type="ECO:0000256" key="1">
    <source>
        <dbReference type="ARBA" id="ARBA00004418"/>
    </source>
</evidence>
<feature type="chain" id="PRO_5035458865" evidence="4">
    <location>
        <begin position="21"/>
        <end position="337"/>
    </location>
</feature>
<reference evidence="5" key="1">
    <citation type="submission" date="2021-01" db="EMBL/GenBank/DDBJ databases">
        <title>Tabrizicola alba sp. nov. a motile alkaliphilic bacterium isolated from a soda lake.</title>
        <authorList>
            <person name="Szuroczki S."/>
            <person name="Abbaszade G."/>
            <person name="Schumann P."/>
            <person name="Toth E."/>
        </authorList>
    </citation>
    <scope>NUCLEOTIDE SEQUENCE</scope>
    <source>
        <strain evidence="5">DMG-N-6</strain>
    </source>
</reference>
<accession>A0A8K0VG28</accession>
<dbReference type="RefSeq" id="WP_202690110.1">
    <property type="nucleotide sequence ID" value="NZ_JAESVN010000013.1"/>
</dbReference>
<evidence type="ECO:0000256" key="2">
    <source>
        <dbReference type="ARBA" id="ARBA00022729"/>
    </source>
</evidence>
<keyword evidence="6" id="KW-1185">Reference proteome</keyword>